<evidence type="ECO:0008006" key="5">
    <source>
        <dbReference type="Google" id="ProtNLM"/>
    </source>
</evidence>
<evidence type="ECO:0000313" key="4">
    <source>
        <dbReference type="Proteomes" id="UP000218505"/>
    </source>
</evidence>
<dbReference type="RefSeq" id="WP_096497350.1">
    <property type="nucleotide sequence ID" value="NZ_CP023445.1"/>
</dbReference>
<gene>
    <name evidence="3" type="ORF">CNX65_33955</name>
</gene>
<dbReference type="Proteomes" id="UP000218505">
    <property type="component" value="Chromosome"/>
</dbReference>
<organism evidence="3 4">
    <name type="scientific">Actinosynnema pretiosum</name>
    <dbReference type="NCBI Taxonomy" id="42197"/>
    <lineage>
        <taxon>Bacteria</taxon>
        <taxon>Bacillati</taxon>
        <taxon>Actinomycetota</taxon>
        <taxon>Actinomycetes</taxon>
        <taxon>Pseudonocardiales</taxon>
        <taxon>Pseudonocardiaceae</taxon>
        <taxon>Actinosynnema</taxon>
    </lineage>
</organism>
<keyword evidence="2" id="KW-0732">Signal</keyword>
<dbReference type="AlphaFoldDB" id="A0A290ZFE8"/>
<evidence type="ECO:0000256" key="2">
    <source>
        <dbReference type="SAM" id="SignalP"/>
    </source>
</evidence>
<dbReference type="InterPro" id="IPR024520">
    <property type="entry name" value="DUF3558"/>
</dbReference>
<accession>A0A290ZFE8</accession>
<dbReference type="PROSITE" id="PS51257">
    <property type="entry name" value="PROKAR_LIPOPROTEIN"/>
    <property type="match status" value="1"/>
</dbReference>
<proteinExistence type="predicted"/>
<protein>
    <recommendedName>
        <fullName evidence="5">DUF3558 domain-containing protein</fullName>
    </recommendedName>
</protein>
<dbReference type="KEGG" id="apre:CNX65_33955"/>
<name>A0A290ZFE8_9PSEU</name>
<evidence type="ECO:0000313" key="3">
    <source>
        <dbReference type="EMBL" id="ATE57699.1"/>
    </source>
</evidence>
<dbReference type="Pfam" id="PF12079">
    <property type="entry name" value="DUF3558"/>
    <property type="match status" value="1"/>
</dbReference>
<evidence type="ECO:0000256" key="1">
    <source>
        <dbReference type="SAM" id="MobiDB-lite"/>
    </source>
</evidence>
<feature type="chain" id="PRO_5039322431" description="DUF3558 domain-containing protein" evidence="2">
    <location>
        <begin position="24"/>
        <end position="204"/>
    </location>
</feature>
<reference evidence="3" key="1">
    <citation type="submission" date="2017-09" db="EMBL/GenBank/DDBJ databases">
        <title>Complete Genome Sequence of ansamitocin-producing Bacterium Actinosynnema pretiosum X47.</title>
        <authorList>
            <person name="Cao G."/>
            <person name="Zong G."/>
            <person name="Zhong C."/>
            <person name="Fu J."/>
        </authorList>
    </citation>
    <scope>NUCLEOTIDE SEQUENCE [LARGE SCALE GENOMIC DNA]</scope>
    <source>
        <strain evidence="3">X47</strain>
    </source>
</reference>
<dbReference type="EMBL" id="CP023445">
    <property type="protein sequence ID" value="ATE57699.1"/>
    <property type="molecule type" value="Genomic_DNA"/>
</dbReference>
<sequence>MGRRLPSLAAPVLAAALALSACGGTTEGTPKAETPLSASSSPAKPAVSRPKELDLKSLETCDVLLTNAQLAELGVRPPVRNKPDPINASGTYTCSMNWAENPGWSMGYVVSKAAGVDDYRERMNAGDKMKPGQVDGFPTYLVDQSGTSQVEWTLLVDVADGQVLALDISYFRMDFTRVAEPAVEELHARLEKAASYSLQVLMSR</sequence>
<keyword evidence="4" id="KW-1185">Reference proteome</keyword>
<feature type="signal peptide" evidence="2">
    <location>
        <begin position="1"/>
        <end position="23"/>
    </location>
</feature>
<feature type="region of interest" description="Disordered" evidence="1">
    <location>
        <begin position="25"/>
        <end position="51"/>
    </location>
</feature>
<feature type="compositionally biased region" description="Low complexity" evidence="1">
    <location>
        <begin position="35"/>
        <end position="48"/>
    </location>
</feature>